<evidence type="ECO:0000313" key="12">
    <source>
        <dbReference type="EMBL" id="MFC4540536.1"/>
    </source>
</evidence>
<name>A0ABD5PJ84_9EURY</name>
<dbReference type="PROSITE" id="PS00211">
    <property type="entry name" value="ABC_TRANSPORTER_1"/>
    <property type="match status" value="2"/>
</dbReference>
<feature type="compositionally biased region" description="Acidic residues" evidence="10">
    <location>
        <begin position="664"/>
        <end position="675"/>
    </location>
</feature>
<dbReference type="InterPro" id="IPR003593">
    <property type="entry name" value="AAA+_ATPase"/>
</dbReference>
<sequence>MDTDSTDEDAAVLRDVVFAYERGLDLPPADSFADVEDYDPDERGGAVLRGLDLDVPAGAFTVVMGASGGGKSTLLRTFNSIIPNFITGSFAGDVNVLGRDATAARVPEMAADVGMVLQDYEAQLFGTSVQSEVAFGPENLAIPPADIDPRADHALEIAGLDDLARRRPPDALSGGQKQRLVFAGVVANHPDLLLLDEPTSDLDPAGSHDTLSVIRSLADADGASAPEGWPGPETIVLVTHEIEEALLADRAVLLRAGRVYREGPARDVFTDVEALRNARVAVPPVVEVFDRLGWVREDLPLYPEEAADAVLDRGLTWTPPARRDAALPGAPADTGRDTGEPLFELEGIVHEYETDRETVRAVDNVDLTVNEREVVAIVGHNGSGKTTLAKHLNGLLEPDAGSARWRGEEVSDRSMSEVGRSVGYVFQNPDHQIFADTVREEVAFGPENFGMEGEELDRAIEDAIETVELDGLEDADPFALSKGQRQRVALASILATDPDAIVFDEPTTGLDATQRDRFMDLVARLNREAGVTVVMVTHSMHTVARYAPRTVVMADGEKVFDRPTRELFADESLLERWELEPPQSVALSNRLATETGQDDALPALSVDEVVAGLGGGQASETETARSTGSVASGDASDADSRADGGRDDGDCDDDDTDGARNADGDTDDATGGERA</sequence>
<dbReference type="Proteomes" id="UP001595898">
    <property type="component" value="Unassembled WGS sequence"/>
</dbReference>
<dbReference type="PANTHER" id="PTHR43553">
    <property type="entry name" value="HEAVY METAL TRANSPORTER"/>
    <property type="match status" value="1"/>
</dbReference>
<dbReference type="NCBIfam" id="NF010167">
    <property type="entry name" value="PRK13648.1"/>
    <property type="match status" value="2"/>
</dbReference>
<dbReference type="PROSITE" id="PS50893">
    <property type="entry name" value="ABC_TRANSPORTER_2"/>
    <property type="match status" value="2"/>
</dbReference>
<comment type="subcellular location">
    <subcellularLocation>
        <location evidence="1">Cell membrane</location>
    </subcellularLocation>
</comment>
<evidence type="ECO:0000256" key="9">
    <source>
        <dbReference type="ARBA" id="ARBA00025157"/>
    </source>
</evidence>
<keyword evidence="7" id="KW-1278">Translocase</keyword>
<accession>A0ABD5PJ84</accession>
<dbReference type="Gene3D" id="3.40.50.300">
    <property type="entry name" value="P-loop containing nucleotide triphosphate hydrolases"/>
    <property type="match status" value="2"/>
</dbReference>
<evidence type="ECO:0000256" key="3">
    <source>
        <dbReference type="ARBA" id="ARBA00022448"/>
    </source>
</evidence>
<evidence type="ECO:0000313" key="13">
    <source>
        <dbReference type="Proteomes" id="UP001595898"/>
    </source>
</evidence>
<dbReference type="SMART" id="SM00382">
    <property type="entry name" value="AAA"/>
    <property type="match status" value="2"/>
</dbReference>
<keyword evidence="3" id="KW-0813">Transport</keyword>
<evidence type="ECO:0000256" key="2">
    <source>
        <dbReference type="ARBA" id="ARBA00005417"/>
    </source>
</evidence>
<reference evidence="12 13" key="1">
    <citation type="journal article" date="2019" name="Int. J. Syst. Evol. Microbiol.">
        <title>The Global Catalogue of Microorganisms (GCM) 10K type strain sequencing project: providing services to taxonomists for standard genome sequencing and annotation.</title>
        <authorList>
            <consortium name="The Broad Institute Genomics Platform"/>
            <consortium name="The Broad Institute Genome Sequencing Center for Infectious Disease"/>
            <person name="Wu L."/>
            <person name="Ma J."/>
        </authorList>
    </citation>
    <scope>NUCLEOTIDE SEQUENCE [LARGE SCALE GENOMIC DNA]</scope>
    <source>
        <strain evidence="12 13">WLHS5</strain>
    </source>
</reference>
<evidence type="ECO:0000256" key="7">
    <source>
        <dbReference type="ARBA" id="ARBA00022967"/>
    </source>
</evidence>
<keyword evidence="8" id="KW-0472">Membrane</keyword>
<dbReference type="Pfam" id="PF00005">
    <property type="entry name" value="ABC_tran"/>
    <property type="match status" value="2"/>
</dbReference>
<dbReference type="InterPro" id="IPR017871">
    <property type="entry name" value="ABC_transporter-like_CS"/>
</dbReference>
<evidence type="ECO:0000256" key="6">
    <source>
        <dbReference type="ARBA" id="ARBA00022840"/>
    </source>
</evidence>
<dbReference type="GO" id="GO:0005524">
    <property type="term" value="F:ATP binding"/>
    <property type="evidence" value="ECO:0007669"/>
    <property type="project" value="UniProtKB-KW"/>
</dbReference>
<dbReference type="PANTHER" id="PTHR43553:SF21">
    <property type="entry name" value="ABC TRANSPORTER ATP-BINDING PROTEIN MA_1418-RELATED"/>
    <property type="match status" value="1"/>
</dbReference>
<dbReference type="InterPro" id="IPR027417">
    <property type="entry name" value="P-loop_NTPase"/>
</dbReference>
<dbReference type="GO" id="GO:0005886">
    <property type="term" value="C:plasma membrane"/>
    <property type="evidence" value="ECO:0007669"/>
    <property type="project" value="UniProtKB-SubCell"/>
</dbReference>
<evidence type="ECO:0000256" key="8">
    <source>
        <dbReference type="ARBA" id="ARBA00023136"/>
    </source>
</evidence>
<dbReference type="InterPro" id="IPR003439">
    <property type="entry name" value="ABC_transporter-like_ATP-bd"/>
</dbReference>
<evidence type="ECO:0000256" key="1">
    <source>
        <dbReference type="ARBA" id="ARBA00004236"/>
    </source>
</evidence>
<keyword evidence="6 12" id="KW-0067">ATP-binding</keyword>
<comment type="caution">
    <text evidence="12">The sequence shown here is derived from an EMBL/GenBank/DDBJ whole genome shotgun (WGS) entry which is preliminary data.</text>
</comment>
<dbReference type="EMBL" id="JBHSFA010000002">
    <property type="protein sequence ID" value="MFC4540536.1"/>
    <property type="molecule type" value="Genomic_DNA"/>
</dbReference>
<evidence type="ECO:0000256" key="5">
    <source>
        <dbReference type="ARBA" id="ARBA00022741"/>
    </source>
</evidence>
<evidence type="ECO:0000259" key="11">
    <source>
        <dbReference type="PROSITE" id="PS50893"/>
    </source>
</evidence>
<dbReference type="AlphaFoldDB" id="A0ABD5PJ84"/>
<feature type="region of interest" description="Disordered" evidence="10">
    <location>
        <begin position="320"/>
        <end position="339"/>
    </location>
</feature>
<protein>
    <submittedName>
        <fullName evidence="12">ABC transporter ATP-binding protein</fullName>
    </submittedName>
</protein>
<keyword evidence="5" id="KW-0547">Nucleotide-binding</keyword>
<dbReference type="CDD" id="cd03225">
    <property type="entry name" value="ABC_cobalt_CbiO_domain1"/>
    <property type="match status" value="2"/>
</dbReference>
<dbReference type="SUPFAM" id="SSF52540">
    <property type="entry name" value="P-loop containing nucleoside triphosphate hydrolases"/>
    <property type="match status" value="2"/>
</dbReference>
<proteinExistence type="inferred from homology"/>
<dbReference type="InterPro" id="IPR015856">
    <property type="entry name" value="ABC_transpr_CbiO/EcfA_su"/>
</dbReference>
<gene>
    <name evidence="12" type="ORF">ACFO5R_01185</name>
</gene>
<organism evidence="12 13">
    <name type="scientific">Halosolutus amylolyticus</name>
    <dbReference type="NCBI Taxonomy" id="2932267"/>
    <lineage>
        <taxon>Archaea</taxon>
        <taxon>Methanobacteriati</taxon>
        <taxon>Methanobacteriota</taxon>
        <taxon>Stenosarchaea group</taxon>
        <taxon>Halobacteria</taxon>
        <taxon>Halobacteriales</taxon>
        <taxon>Natrialbaceae</taxon>
        <taxon>Halosolutus</taxon>
    </lineage>
</organism>
<comment type="similarity">
    <text evidence="2">Belongs to the ABC transporter superfamily.</text>
</comment>
<evidence type="ECO:0000256" key="4">
    <source>
        <dbReference type="ARBA" id="ARBA00022475"/>
    </source>
</evidence>
<feature type="region of interest" description="Disordered" evidence="10">
    <location>
        <begin position="615"/>
        <end position="675"/>
    </location>
</feature>
<keyword evidence="4" id="KW-1003">Cell membrane</keyword>
<comment type="function">
    <text evidence="9">Probably part of an ABC transporter complex. Responsible for energy coupling to the transport system.</text>
</comment>
<keyword evidence="13" id="KW-1185">Reference proteome</keyword>
<dbReference type="RefSeq" id="WP_250138705.1">
    <property type="nucleotide sequence ID" value="NZ_JALIQP010000001.1"/>
</dbReference>
<dbReference type="InterPro" id="IPR050095">
    <property type="entry name" value="ECF_ABC_transporter_ATP-bd"/>
</dbReference>
<evidence type="ECO:0000256" key="10">
    <source>
        <dbReference type="SAM" id="MobiDB-lite"/>
    </source>
</evidence>
<feature type="domain" description="ABC transporter" evidence="11">
    <location>
        <begin position="343"/>
        <end position="580"/>
    </location>
</feature>
<dbReference type="FunFam" id="3.40.50.300:FF:000224">
    <property type="entry name" value="Energy-coupling factor transporter ATP-binding protein EcfA"/>
    <property type="match status" value="1"/>
</dbReference>
<feature type="domain" description="ABC transporter" evidence="11">
    <location>
        <begin position="30"/>
        <end position="281"/>
    </location>
</feature>
<feature type="compositionally biased region" description="Basic and acidic residues" evidence="10">
    <location>
        <begin position="638"/>
        <end position="648"/>
    </location>
</feature>